<sequence>MVVGCGRCDRCAAGRTAGCRAAAKIGHVAFDPAGPLALFGTFGTHVHLPRTAHVTRVPDDLPDEVAAPAACATATAAAALAAAVRASGRPLAGARVLVSGAGMLGLTAVAMAADAGAAEVVAVDVDRSRLRLATAFGASRTIVADGPTEAPGAGAHAADTHGANGDGVGGHGAAGHGAGGHGPDGPVPGRAGPVDVALDFSGAATAVAAALAALDGYGTLVLVGSVMPSPAVALDPERVVRGRLTITGVHNYEPADLDTAVAFLVRTHRAGLPWASLVARPIPLTGLAALLTGHSTGQPPRLAVRP</sequence>
<evidence type="ECO:0000256" key="7">
    <source>
        <dbReference type="SAM" id="MobiDB-lite"/>
    </source>
</evidence>
<dbReference type="AlphaFoldDB" id="A0A937RBE3"/>
<accession>A0A937RBE3</accession>
<dbReference type="InterPro" id="IPR036291">
    <property type="entry name" value="NAD(P)-bd_dom_sf"/>
</dbReference>
<comment type="cofactor">
    <cofactor evidence="1">
        <name>Zn(2+)</name>
        <dbReference type="ChEBI" id="CHEBI:29105"/>
    </cofactor>
</comment>
<dbReference type="EC" id="1.1.1.1" evidence="2"/>
<evidence type="ECO:0000313" key="9">
    <source>
        <dbReference type="EMBL" id="MBL7625819.1"/>
    </source>
</evidence>
<evidence type="ECO:0000259" key="8">
    <source>
        <dbReference type="Pfam" id="PF00107"/>
    </source>
</evidence>
<dbReference type="EMBL" id="JAEACQ010000071">
    <property type="protein sequence ID" value="MBL7625819.1"/>
    <property type="molecule type" value="Genomic_DNA"/>
</dbReference>
<dbReference type="Proteomes" id="UP000604475">
    <property type="component" value="Unassembled WGS sequence"/>
</dbReference>
<feature type="region of interest" description="Disordered" evidence="7">
    <location>
        <begin position="147"/>
        <end position="190"/>
    </location>
</feature>
<dbReference type="GO" id="GO:0046872">
    <property type="term" value="F:metal ion binding"/>
    <property type="evidence" value="ECO:0007669"/>
    <property type="project" value="UniProtKB-KW"/>
</dbReference>
<evidence type="ECO:0000256" key="6">
    <source>
        <dbReference type="ARBA" id="ARBA00023027"/>
    </source>
</evidence>
<dbReference type="InterPro" id="IPR011032">
    <property type="entry name" value="GroES-like_sf"/>
</dbReference>
<gene>
    <name evidence="9" type="ORF">I7412_01210</name>
</gene>
<reference evidence="9" key="1">
    <citation type="submission" date="2020-12" db="EMBL/GenBank/DDBJ databases">
        <title>Genomic characterization of non-nitrogen-fixing Frankia strains.</title>
        <authorList>
            <person name="Carlos-Shanley C."/>
            <person name="Guerra T."/>
            <person name="Hahn D."/>
        </authorList>
    </citation>
    <scope>NUCLEOTIDE SEQUENCE</scope>
    <source>
        <strain evidence="9">CN6</strain>
    </source>
</reference>
<evidence type="ECO:0000256" key="4">
    <source>
        <dbReference type="ARBA" id="ARBA00022833"/>
    </source>
</evidence>
<dbReference type="SUPFAM" id="SSF51735">
    <property type="entry name" value="NAD(P)-binding Rossmann-fold domains"/>
    <property type="match status" value="1"/>
</dbReference>
<feature type="compositionally biased region" description="Low complexity" evidence="7">
    <location>
        <begin position="147"/>
        <end position="163"/>
    </location>
</feature>
<organism evidence="9 10">
    <name type="scientific">Frankia nepalensis</name>
    <dbReference type="NCBI Taxonomy" id="1836974"/>
    <lineage>
        <taxon>Bacteria</taxon>
        <taxon>Bacillati</taxon>
        <taxon>Actinomycetota</taxon>
        <taxon>Actinomycetes</taxon>
        <taxon>Frankiales</taxon>
        <taxon>Frankiaceae</taxon>
        <taxon>Frankia</taxon>
    </lineage>
</organism>
<dbReference type="InterPro" id="IPR013149">
    <property type="entry name" value="ADH-like_C"/>
</dbReference>
<evidence type="ECO:0000313" key="10">
    <source>
        <dbReference type="Proteomes" id="UP000604475"/>
    </source>
</evidence>
<name>A0A937RBE3_9ACTN</name>
<dbReference type="Pfam" id="PF00107">
    <property type="entry name" value="ADH_zinc_N"/>
    <property type="match status" value="1"/>
</dbReference>
<protein>
    <recommendedName>
        <fullName evidence="2">alcohol dehydrogenase</fullName>
        <ecNumber evidence="2">1.1.1.1</ecNumber>
    </recommendedName>
</protein>
<evidence type="ECO:0000256" key="5">
    <source>
        <dbReference type="ARBA" id="ARBA00023002"/>
    </source>
</evidence>
<dbReference type="SUPFAM" id="SSF50129">
    <property type="entry name" value="GroES-like"/>
    <property type="match status" value="1"/>
</dbReference>
<keyword evidence="5" id="KW-0560">Oxidoreductase</keyword>
<evidence type="ECO:0000256" key="1">
    <source>
        <dbReference type="ARBA" id="ARBA00001947"/>
    </source>
</evidence>
<dbReference type="Gene3D" id="3.90.180.10">
    <property type="entry name" value="Medium-chain alcohol dehydrogenases, catalytic domain"/>
    <property type="match status" value="2"/>
</dbReference>
<dbReference type="PANTHER" id="PTHR42940:SF3">
    <property type="entry name" value="ALCOHOL DEHYDROGENASE 1-RELATED"/>
    <property type="match status" value="1"/>
</dbReference>
<feature type="compositionally biased region" description="Gly residues" evidence="7">
    <location>
        <begin position="164"/>
        <end position="183"/>
    </location>
</feature>
<feature type="domain" description="Alcohol dehydrogenase-like C-terminal" evidence="8">
    <location>
        <begin position="104"/>
        <end position="265"/>
    </location>
</feature>
<keyword evidence="3" id="KW-0479">Metal-binding</keyword>
<comment type="caution">
    <text evidence="9">The sequence shown here is derived from an EMBL/GenBank/DDBJ whole genome shotgun (WGS) entry which is preliminary data.</text>
</comment>
<keyword evidence="10" id="KW-1185">Reference proteome</keyword>
<evidence type="ECO:0000256" key="2">
    <source>
        <dbReference type="ARBA" id="ARBA00013190"/>
    </source>
</evidence>
<dbReference type="PANTHER" id="PTHR42940">
    <property type="entry name" value="ALCOHOL DEHYDROGENASE 1-RELATED"/>
    <property type="match status" value="1"/>
</dbReference>
<dbReference type="GO" id="GO:0004022">
    <property type="term" value="F:alcohol dehydrogenase (NAD+) activity"/>
    <property type="evidence" value="ECO:0007669"/>
    <property type="project" value="UniProtKB-EC"/>
</dbReference>
<dbReference type="GO" id="GO:0005737">
    <property type="term" value="C:cytoplasm"/>
    <property type="evidence" value="ECO:0007669"/>
    <property type="project" value="TreeGrafter"/>
</dbReference>
<evidence type="ECO:0000256" key="3">
    <source>
        <dbReference type="ARBA" id="ARBA00022723"/>
    </source>
</evidence>
<dbReference type="Gene3D" id="3.40.50.720">
    <property type="entry name" value="NAD(P)-binding Rossmann-like Domain"/>
    <property type="match status" value="2"/>
</dbReference>
<keyword evidence="6" id="KW-0520">NAD</keyword>
<keyword evidence="4" id="KW-0862">Zinc</keyword>
<proteinExistence type="predicted"/>